<dbReference type="EC" id="5.3.3.18" evidence="2"/>
<dbReference type="PANTHER" id="PTHR43459">
    <property type="entry name" value="ENOYL-COA HYDRATASE"/>
    <property type="match status" value="1"/>
</dbReference>
<evidence type="ECO:0000256" key="1">
    <source>
        <dbReference type="ARBA" id="ARBA00005254"/>
    </source>
</evidence>
<evidence type="ECO:0000313" key="3">
    <source>
        <dbReference type="Proteomes" id="UP000579605"/>
    </source>
</evidence>
<organism evidence="2 3">
    <name type="scientific">Actinopolymorpha rutila</name>
    <dbReference type="NCBI Taxonomy" id="446787"/>
    <lineage>
        <taxon>Bacteria</taxon>
        <taxon>Bacillati</taxon>
        <taxon>Actinomycetota</taxon>
        <taxon>Actinomycetes</taxon>
        <taxon>Propionibacteriales</taxon>
        <taxon>Actinopolymorphaceae</taxon>
        <taxon>Actinopolymorpha</taxon>
    </lineage>
</organism>
<comment type="similarity">
    <text evidence="1">Belongs to the enoyl-CoA hydratase/isomerase family.</text>
</comment>
<accession>A0A852Z7I0</accession>
<dbReference type="RefSeq" id="WP_238341237.1">
    <property type="nucleotide sequence ID" value="NZ_BAAARR010000003.1"/>
</dbReference>
<keyword evidence="2" id="KW-0413">Isomerase</keyword>
<dbReference type="InterPro" id="IPR029045">
    <property type="entry name" value="ClpP/crotonase-like_dom_sf"/>
</dbReference>
<dbReference type="Gene3D" id="1.10.12.10">
    <property type="entry name" value="Lyase 2-enoyl-coa Hydratase, Chain A, domain 2"/>
    <property type="match status" value="1"/>
</dbReference>
<protein>
    <submittedName>
        <fullName evidence="2">2-(1,2-epoxy-1,2-dihydrophenyl)acetyl-CoA isomerase</fullName>
        <ecNumber evidence="2">5.3.3.18</ecNumber>
    </submittedName>
</protein>
<dbReference type="InterPro" id="IPR001753">
    <property type="entry name" value="Enoyl-CoA_hydra/iso"/>
</dbReference>
<dbReference type="Gene3D" id="3.90.226.10">
    <property type="entry name" value="2-enoyl-CoA Hydratase, Chain A, domain 1"/>
    <property type="match status" value="1"/>
</dbReference>
<sequence length="282" mass="29087">MTTPTDSPTDAPAGAPAEQAMPVRYAVEAGVATITLNRPNAANSLDVATKEALRDAVVAAAGDVSVRCVLLTGTGDKAFCAGQDLREHVAALRDRPLEEVWSTVPEHYIPIAQGLATMPKPVVAAVNGVAAGAGAALAFACDFRVLADTAGFNLAFTAIGLSCDTGTSWTLPRLVGHARAVDLLMRPRTIAAEEAERIGLATSVVPAADLAREAGALARELAAGPTVAYAAVREALAYATHSSLGEALEFEGAMMRRCGATADHANAVAAFVAKRRPEFEGR</sequence>
<gene>
    <name evidence="2" type="ORF">F4554_001519</name>
</gene>
<dbReference type="CDD" id="cd06558">
    <property type="entry name" value="crotonase-like"/>
    <property type="match status" value="1"/>
</dbReference>
<keyword evidence="3" id="KW-1185">Reference proteome</keyword>
<dbReference type="Proteomes" id="UP000579605">
    <property type="component" value="Unassembled WGS sequence"/>
</dbReference>
<dbReference type="SUPFAM" id="SSF52096">
    <property type="entry name" value="ClpP/crotonase"/>
    <property type="match status" value="1"/>
</dbReference>
<comment type="caution">
    <text evidence="2">The sequence shown here is derived from an EMBL/GenBank/DDBJ whole genome shotgun (WGS) entry which is preliminary data.</text>
</comment>
<evidence type="ECO:0000313" key="2">
    <source>
        <dbReference type="EMBL" id="NYH88881.1"/>
    </source>
</evidence>
<dbReference type="PANTHER" id="PTHR43459:SF1">
    <property type="entry name" value="EG:BACN32G11.4 PROTEIN"/>
    <property type="match status" value="1"/>
</dbReference>
<proteinExistence type="inferred from homology"/>
<name>A0A852Z7I0_9ACTN</name>
<dbReference type="AlphaFoldDB" id="A0A852Z7I0"/>
<dbReference type="EMBL" id="JACBZH010000001">
    <property type="protein sequence ID" value="NYH88881.1"/>
    <property type="molecule type" value="Genomic_DNA"/>
</dbReference>
<dbReference type="InterPro" id="IPR014748">
    <property type="entry name" value="Enoyl-CoA_hydra_C"/>
</dbReference>
<dbReference type="GO" id="GO:0016853">
    <property type="term" value="F:isomerase activity"/>
    <property type="evidence" value="ECO:0007669"/>
    <property type="project" value="UniProtKB-KW"/>
</dbReference>
<reference evidence="2 3" key="1">
    <citation type="submission" date="2020-07" db="EMBL/GenBank/DDBJ databases">
        <title>Sequencing the genomes of 1000 actinobacteria strains.</title>
        <authorList>
            <person name="Klenk H.-P."/>
        </authorList>
    </citation>
    <scope>NUCLEOTIDE SEQUENCE [LARGE SCALE GENOMIC DNA]</scope>
    <source>
        <strain evidence="2 3">DSM 18448</strain>
    </source>
</reference>
<dbReference type="Pfam" id="PF00378">
    <property type="entry name" value="ECH_1"/>
    <property type="match status" value="1"/>
</dbReference>